<protein>
    <submittedName>
        <fullName evidence="1">Uncharacterized protein</fullName>
    </submittedName>
</protein>
<accession>A0ABS0JTR3</accession>
<name>A0ABS0JTR3_9ACTN</name>
<keyword evidence="2" id="KW-1185">Reference proteome</keyword>
<gene>
    <name evidence="1" type="ORF">IW248_006359</name>
</gene>
<reference evidence="1 2" key="1">
    <citation type="submission" date="2020-11" db="EMBL/GenBank/DDBJ databases">
        <title>Sequencing the genomes of 1000 actinobacteria strains.</title>
        <authorList>
            <person name="Klenk H.-P."/>
        </authorList>
    </citation>
    <scope>NUCLEOTIDE SEQUENCE [LARGE SCALE GENOMIC DNA]</scope>
    <source>
        <strain evidence="1 2">DSM 101692</strain>
    </source>
</reference>
<evidence type="ECO:0000313" key="2">
    <source>
        <dbReference type="Proteomes" id="UP000614915"/>
    </source>
</evidence>
<dbReference type="EMBL" id="JADOTX010000001">
    <property type="protein sequence ID" value="MBG6070072.1"/>
    <property type="molecule type" value="Genomic_DNA"/>
</dbReference>
<dbReference type="RefSeq" id="WP_196929845.1">
    <property type="nucleotide sequence ID" value="NZ_JADOTX010000001.1"/>
</dbReference>
<evidence type="ECO:0000313" key="1">
    <source>
        <dbReference type="EMBL" id="MBG6070072.1"/>
    </source>
</evidence>
<organism evidence="1 2">
    <name type="scientific">Micromonospora ureilytica</name>
    <dbReference type="NCBI Taxonomy" id="709868"/>
    <lineage>
        <taxon>Bacteria</taxon>
        <taxon>Bacillati</taxon>
        <taxon>Actinomycetota</taxon>
        <taxon>Actinomycetes</taxon>
        <taxon>Micromonosporales</taxon>
        <taxon>Micromonosporaceae</taxon>
        <taxon>Micromonospora</taxon>
    </lineage>
</organism>
<sequence length="183" mass="20429">MPENPKVQLDYPEDPFAELPEGQVDVRRVSDALGDLLGGEWGGWHRGRIVPDAAVWARFSEEETGRWVLSGLLLLGDAVKGETLRKVPVSVMENSHNLTQRQSDTEVMDAIADLPPLRREVGMTPEEFSQLVARHYRAWAAVVPSPVAAIAAEWEVKPPTVHTWIREARLRGFLPPARKGRPT</sequence>
<proteinExistence type="predicted"/>
<dbReference type="Proteomes" id="UP000614915">
    <property type="component" value="Unassembled WGS sequence"/>
</dbReference>
<comment type="caution">
    <text evidence="1">The sequence shown here is derived from an EMBL/GenBank/DDBJ whole genome shotgun (WGS) entry which is preliminary data.</text>
</comment>